<reference evidence="2 3" key="1">
    <citation type="submission" date="2007-08" db="EMBL/GenBank/DDBJ databases">
        <title>Draft genome sequence of Clostridium leptum (DSM 753).</title>
        <authorList>
            <person name="Sudarsanam P."/>
            <person name="Ley R."/>
            <person name="Guruge J."/>
            <person name="Turnbaugh P.J."/>
            <person name="Mahowald M."/>
            <person name="Liep D."/>
            <person name="Gordon J."/>
        </authorList>
    </citation>
    <scope>NUCLEOTIDE SEQUENCE [LARGE SCALE GENOMIC DNA]</scope>
    <source>
        <strain evidence="2 3">DSM 753</strain>
    </source>
</reference>
<organism evidence="2 3">
    <name type="scientific">[Clostridium] leptum DSM 753</name>
    <dbReference type="NCBI Taxonomy" id="428125"/>
    <lineage>
        <taxon>Bacteria</taxon>
        <taxon>Bacillati</taxon>
        <taxon>Bacillota</taxon>
        <taxon>Clostridia</taxon>
        <taxon>Eubacteriales</taxon>
        <taxon>Oscillospiraceae</taxon>
        <taxon>Oscillospiraceae incertae sedis</taxon>
    </lineage>
</organism>
<sequence length="81" mass="9147">MQQKIKAGTGGENSPSGKTVSAFAWIIVICYLYLVAAGVEMNPVIRQRPLRNLISKVFLPRLQKKIGMRFYFILDIFTGEI</sequence>
<name>A7VQL8_9FIRM</name>
<keyword evidence="1" id="KW-0472">Membrane</keyword>
<comment type="caution">
    <text evidence="2">The sequence shown here is derived from an EMBL/GenBank/DDBJ whole genome shotgun (WGS) entry which is preliminary data.</text>
</comment>
<evidence type="ECO:0000313" key="2">
    <source>
        <dbReference type="EMBL" id="EDO62428.1"/>
    </source>
</evidence>
<proteinExistence type="predicted"/>
<reference evidence="2 3" key="2">
    <citation type="submission" date="2007-08" db="EMBL/GenBank/DDBJ databases">
        <authorList>
            <person name="Fulton L."/>
            <person name="Clifton S."/>
            <person name="Fulton B."/>
            <person name="Xu J."/>
            <person name="Minx P."/>
            <person name="Pepin K.H."/>
            <person name="Johnson M."/>
            <person name="Thiruvilangam P."/>
            <person name="Bhonagiri V."/>
            <person name="Nash W.E."/>
            <person name="Wang C."/>
            <person name="Mardis E.R."/>
            <person name="Wilson R.K."/>
        </authorList>
    </citation>
    <scope>NUCLEOTIDE SEQUENCE [LARGE SCALE GENOMIC DNA]</scope>
    <source>
        <strain evidence="2 3">DSM 753</strain>
    </source>
</reference>
<protein>
    <submittedName>
        <fullName evidence="2">Uncharacterized protein</fullName>
    </submittedName>
</protein>
<keyword evidence="1" id="KW-0812">Transmembrane</keyword>
<dbReference type="EMBL" id="ABCB02000015">
    <property type="protein sequence ID" value="EDO62428.1"/>
    <property type="molecule type" value="Genomic_DNA"/>
</dbReference>
<evidence type="ECO:0000313" key="3">
    <source>
        <dbReference type="Proteomes" id="UP000003490"/>
    </source>
</evidence>
<dbReference type="Proteomes" id="UP000003490">
    <property type="component" value="Unassembled WGS sequence"/>
</dbReference>
<keyword evidence="1" id="KW-1133">Transmembrane helix</keyword>
<feature type="transmembrane region" description="Helical" evidence="1">
    <location>
        <begin position="20"/>
        <end position="39"/>
    </location>
</feature>
<accession>A7VQL8</accession>
<gene>
    <name evidence="2" type="ORF">CLOLEP_00847</name>
</gene>
<dbReference type="HOGENOM" id="CLU_2567816_0_0_9"/>
<evidence type="ECO:0000256" key="1">
    <source>
        <dbReference type="SAM" id="Phobius"/>
    </source>
</evidence>
<dbReference type="AlphaFoldDB" id="A7VQL8"/>